<gene>
    <name evidence="1" type="ORF">METZ01_LOCUS305170</name>
</gene>
<sequence length="239" mass="25823">MTASGIRLYFQDPNDYPLIRDGFTEALHHEVATIFNHIPHEDLAIQWDCAIEDTLIEQALAKAGKANDNVKDMVTELFAPASEVCSHIPSNVQVGYHACYGTSTGWPVREPQDLTGVVLLCNAGVSQSGREVNFLHLPTVSSGEDVDAYVAPLADLQTNGARVYIGLIHALHGKDGASEQMKAISSHIPDFGIAAPCGFGRGPGKMSSQKGLATPNKYMEGIINDHIAAVKMLMEVRNR</sequence>
<accession>A0A382MUA0</accession>
<name>A0A382MUA0_9ZZZZ</name>
<dbReference type="SUPFAM" id="SSF51726">
    <property type="entry name" value="UROD/MetE-like"/>
    <property type="match status" value="1"/>
</dbReference>
<dbReference type="AlphaFoldDB" id="A0A382MUA0"/>
<evidence type="ECO:0000313" key="1">
    <source>
        <dbReference type="EMBL" id="SVC52316.1"/>
    </source>
</evidence>
<protein>
    <submittedName>
        <fullName evidence="1">Uncharacterized protein</fullName>
    </submittedName>
</protein>
<reference evidence="1" key="1">
    <citation type="submission" date="2018-05" db="EMBL/GenBank/DDBJ databases">
        <authorList>
            <person name="Lanie J.A."/>
            <person name="Ng W.-L."/>
            <person name="Kazmierczak K.M."/>
            <person name="Andrzejewski T.M."/>
            <person name="Davidsen T.M."/>
            <person name="Wayne K.J."/>
            <person name="Tettelin H."/>
            <person name="Glass J.I."/>
            <person name="Rusch D."/>
            <person name="Podicherti R."/>
            <person name="Tsui H.-C.T."/>
            <person name="Winkler M.E."/>
        </authorList>
    </citation>
    <scope>NUCLEOTIDE SEQUENCE</scope>
</reference>
<organism evidence="1">
    <name type="scientific">marine metagenome</name>
    <dbReference type="NCBI Taxonomy" id="408172"/>
    <lineage>
        <taxon>unclassified sequences</taxon>
        <taxon>metagenomes</taxon>
        <taxon>ecological metagenomes</taxon>
    </lineage>
</organism>
<dbReference type="EMBL" id="UINC01095882">
    <property type="protein sequence ID" value="SVC52316.1"/>
    <property type="molecule type" value="Genomic_DNA"/>
</dbReference>
<dbReference type="InterPro" id="IPR038071">
    <property type="entry name" value="UROD/MetE-like_sf"/>
</dbReference>
<proteinExistence type="predicted"/>